<evidence type="ECO:0000313" key="2">
    <source>
        <dbReference type="EMBL" id="MYN52876.1"/>
    </source>
</evidence>
<reference evidence="2 3" key="1">
    <citation type="submission" date="2020-01" db="EMBL/GenBank/DDBJ databases">
        <title>Vaginal microbiome of pregnant Indian women: Insights into the genome of dominants Lactobacillus species.</title>
        <authorList>
            <person name="Das B."/>
            <person name="Mehta O."/>
            <person name="Ghosh T.S."/>
            <person name="Kothidar A."/>
            <person name="Gowtham M.R."/>
            <person name="Mitra R."/>
            <person name="Kshetrapal P."/>
            <person name="Wadhwa N."/>
            <person name="Thiruvengadam R."/>
            <person name="Nair G.B."/>
            <person name="Bhatnagar S."/>
            <person name="Pore S."/>
        </authorList>
    </citation>
    <scope>NUCLEOTIDE SEQUENCE [LARGE SCALE GENOMIC DNA]</scope>
    <source>
        <strain evidence="2 3">Indica2</strain>
    </source>
</reference>
<dbReference type="EMBL" id="WWFF01000001">
    <property type="protein sequence ID" value="MYN52876.1"/>
    <property type="molecule type" value="Genomic_DNA"/>
</dbReference>
<evidence type="ECO:0000313" key="3">
    <source>
        <dbReference type="Proteomes" id="UP000460132"/>
    </source>
</evidence>
<proteinExistence type="predicted"/>
<evidence type="ECO:0008006" key="4">
    <source>
        <dbReference type="Google" id="ProtNLM"/>
    </source>
</evidence>
<organism evidence="2 3">
    <name type="scientific">Lactobacillus crispatus</name>
    <dbReference type="NCBI Taxonomy" id="47770"/>
    <lineage>
        <taxon>Bacteria</taxon>
        <taxon>Bacillati</taxon>
        <taxon>Bacillota</taxon>
        <taxon>Bacilli</taxon>
        <taxon>Lactobacillales</taxon>
        <taxon>Lactobacillaceae</taxon>
        <taxon>Lactobacillus</taxon>
    </lineage>
</organism>
<name>A0A7X4HNA4_9LACO</name>
<dbReference type="Proteomes" id="UP000460132">
    <property type="component" value="Unassembled WGS sequence"/>
</dbReference>
<evidence type="ECO:0000256" key="1">
    <source>
        <dbReference type="SAM" id="Phobius"/>
    </source>
</evidence>
<keyword evidence="1" id="KW-0812">Transmembrane</keyword>
<keyword evidence="1" id="KW-1133">Transmembrane helix</keyword>
<gene>
    <name evidence="2" type="ORF">GTK63_00785</name>
</gene>
<sequence length="219" mass="26097">MQNKEKEALLKPFRPWYNNWWVWLIIILIVLFFRYKSLSGVKNKAYHPQTYNGVTANYIHRKAKLTYDDETYSISSRKIYHLDYKNNDWKKASFRVNKVIIYKTRRGFNLDDSEDHINGEKTYHGFARVYMYVMAHKKIEVDPCSADFAFSNLEQHEVDNLDEDWDGTIKKDATKSGHVTVPINKLKNPEEIKWLSLKFDVSDKNDNDSRMIFKLNLEK</sequence>
<accession>A0A7X4HNA4</accession>
<feature type="transmembrane region" description="Helical" evidence="1">
    <location>
        <begin position="20"/>
        <end position="35"/>
    </location>
</feature>
<dbReference type="AlphaFoldDB" id="A0A7X4HNA4"/>
<dbReference type="RefSeq" id="WP_160810908.1">
    <property type="nucleotide sequence ID" value="NZ_JAGSXU010000007.1"/>
</dbReference>
<comment type="caution">
    <text evidence="2">The sequence shown here is derived from an EMBL/GenBank/DDBJ whole genome shotgun (WGS) entry which is preliminary data.</text>
</comment>
<keyword evidence="1" id="KW-0472">Membrane</keyword>
<protein>
    <recommendedName>
        <fullName evidence="4">DUF4352 domain-containing protein</fullName>
    </recommendedName>
</protein>